<evidence type="ECO:0000313" key="2">
    <source>
        <dbReference type="Proteomes" id="UP000051084"/>
    </source>
</evidence>
<organism evidence="1 2">
    <name type="scientific">Limosilactobacillus equigenerosi DSM 18793 = JCM 14505</name>
    <dbReference type="NCBI Taxonomy" id="1423742"/>
    <lineage>
        <taxon>Bacteria</taxon>
        <taxon>Bacillati</taxon>
        <taxon>Bacillota</taxon>
        <taxon>Bacilli</taxon>
        <taxon>Lactobacillales</taxon>
        <taxon>Lactobacillaceae</taxon>
        <taxon>Limosilactobacillus</taxon>
    </lineage>
</organism>
<keyword evidence="2" id="KW-1185">Reference proteome</keyword>
<dbReference type="OrthoDB" id="71707at2"/>
<name>A0A0R1UU60_9LACO</name>
<proteinExistence type="predicted"/>
<reference evidence="1 2" key="1">
    <citation type="journal article" date="2015" name="Genome Announc.">
        <title>Expanding the biotechnology potential of lactobacilli through comparative genomics of 213 strains and associated genera.</title>
        <authorList>
            <person name="Sun Z."/>
            <person name="Harris H.M."/>
            <person name="McCann A."/>
            <person name="Guo C."/>
            <person name="Argimon S."/>
            <person name="Zhang W."/>
            <person name="Yang X."/>
            <person name="Jeffery I.B."/>
            <person name="Cooney J.C."/>
            <person name="Kagawa T.F."/>
            <person name="Liu W."/>
            <person name="Song Y."/>
            <person name="Salvetti E."/>
            <person name="Wrobel A."/>
            <person name="Rasinkangas P."/>
            <person name="Parkhill J."/>
            <person name="Rea M.C."/>
            <person name="O'Sullivan O."/>
            <person name="Ritari J."/>
            <person name="Douillard F.P."/>
            <person name="Paul Ross R."/>
            <person name="Yang R."/>
            <person name="Briner A.E."/>
            <person name="Felis G.E."/>
            <person name="de Vos W.M."/>
            <person name="Barrangou R."/>
            <person name="Klaenhammer T.R."/>
            <person name="Caufield P.W."/>
            <person name="Cui Y."/>
            <person name="Zhang H."/>
            <person name="O'Toole P.W."/>
        </authorList>
    </citation>
    <scope>NUCLEOTIDE SEQUENCE [LARGE SCALE GENOMIC DNA]</scope>
    <source>
        <strain evidence="1 2">DSM 18793</strain>
    </source>
</reference>
<evidence type="ECO:0000313" key="1">
    <source>
        <dbReference type="EMBL" id="KRL96292.1"/>
    </source>
</evidence>
<dbReference type="AlphaFoldDB" id="A0A0R1UU60"/>
<comment type="caution">
    <text evidence="1">The sequence shown here is derived from an EMBL/GenBank/DDBJ whole genome shotgun (WGS) entry which is preliminary data.</text>
</comment>
<dbReference type="PATRIC" id="fig|1423742.4.peg.305"/>
<gene>
    <name evidence="1" type="ORF">FC21_GL000291</name>
</gene>
<accession>A0A0R1UU60</accession>
<dbReference type="Proteomes" id="UP000051084">
    <property type="component" value="Unassembled WGS sequence"/>
</dbReference>
<protein>
    <submittedName>
        <fullName evidence="1">Uncharacterized protein</fullName>
    </submittedName>
</protein>
<dbReference type="EMBL" id="AZGC01000010">
    <property type="protein sequence ID" value="KRL96292.1"/>
    <property type="molecule type" value="Genomic_DNA"/>
</dbReference>
<dbReference type="RefSeq" id="WP_054652735.1">
    <property type="nucleotide sequence ID" value="NZ_AZGC01000010.1"/>
</dbReference>
<sequence>MSVKLRQVGSSNVLTVPHYIRPETKVFNVAICADGALVYLPANKSLDEQRRMAKQHRVVFP</sequence>